<gene>
    <name evidence="1" type="ORF">K4L44_14985</name>
</gene>
<accession>A0AC61NE34</accession>
<name>A0AC61NE34_9BACT</name>
<dbReference type="Proteomes" id="UP000826212">
    <property type="component" value="Chromosome"/>
</dbReference>
<protein>
    <submittedName>
        <fullName evidence="1">Na+/H+ antiporter NhaC family protein</fullName>
    </submittedName>
</protein>
<proteinExistence type="predicted"/>
<evidence type="ECO:0000313" key="2">
    <source>
        <dbReference type="Proteomes" id="UP000826212"/>
    </source>
</evidence>
<organism evidence="1 2">
    <name type="scientific">Halosquirtibacter laminarini</name>
    <dbReference type="NCBI Taxonomy" id="3374600"/>
    <lineage>
        <taxon>Bacteria</taxon>
        <taxon>Pseudomonadati</taxon>
        <taxon>Bacteroidota</taxon>
        <taxon>Bacteroidia</taxon>
        <taxon>Marinilabiliales</taxon>
        <taxon>Prolixibacteraceae</taxon>
        <taxon>Halosquirtibacter</taxon>
    </lineage>
</organism>
<reference evidence="1" key="1">
    <citation type="submission" date="2021-08" db="EMBL/GenBank/DDBJ databases">
        <title>Novel anaerobic bacterium isolated from sea squirt in East Sea, Republic of Korea.</title>
        <authorList>
            <person name="Nguyen T.H."/>
            <person name="Li Z."/>
            <person name="Lee Y.-J."/>
            <person name="Ko J."/>
            <person name="Kim S.-G."/>
        </authorList>
    </citation>
    <scope>NUCLEOTIDE SEQUENCE</scope>
    <source>
        <strain evidence="1">KCTC 25031</strain>
    </source>
</reference>
<evidence type="ECO:0000313" key="1">
    <source>
        <dbReference type="EMBL" id="QZE13833.1"/>
    </source>
</evidence>
<sequence length="433" mass="46358">MNNTFKSNRWALLPIILFLILYLTSSLVSGDFYKMPLIISFLVAAFCAIAMNRKRSIEEKIESFVKGMGDKNIMMMVFIFLLAGCFAATAKAVGAVDATVNVGLHFLPPNIMLAGVFIISCFIALSVGTSLGTILALAPMAVSLSEKGGIAIALALGAIVGGAMFGDNLSLISDTTIAASRTQGCRMKDKFRMNFKIVVPAAIISIIIYACCNVTSEIAPTTFTFKQLGLVLPYLFVLVSALAGMNVIFVLLLGTVFAGVMGLAYGKLDIWLWLKTMSDGALGMSEIIIISMIVGGIVEIIRINGGIEFLLETIGKRANGKKGAELGIALLVSLVNVFTANNTIAIIMSGPIVKDIASAYDISPKRAASIMDTFSCFVQGLLPYGAQILAAVTLVGLERVTPLDLMQYLYYPYLMGASALLSILFQWPVEKRS</sequence>
<dbReference type="EMBL" id="CP081303">
    <property type="protein sequence ID" value="QZE13833.1"/>
    <property type="molecule type" value="Genomic_DNA"/>
</dbReference>
<keyword evidence="2" id="KW-1185">Reference proteome</keyword>